<gene>
    <name evidence="4" type="ORF">H5410_002838</name>
</gene>
<evidence type="ECO:0000313" key="5">
    <source>
        <dbReference type="Proteomes" id="UP000824120"/>
    </source>
</evidence>
<dbReference type="EMBL" id="JACXVP010000001">
    <property type="protein sequence ID" value="KAG5631121.1"/>
    <property type="molecule type" value="Genomic_DNA"/>
</dbReference>
<accession>A0A9J6B340</accession>
<proteinExistence type="predicted"/>
<dbReference type="AlphaFoldDB" id="A0A9J6B340"/>
<dbReference type="Pfam" id="PF00098">
    <property type="entry name" value="zf-CCHC"/>
    <property type="match status" value="1"/>
</dbReference>
<dbReference type="SMART" id="SM00343">
    <property type="entry name" value="ZnF_C2HC"/>
    <property type="match status" value="1"/>
</dbReference>
<protein>
    <recommendedName>
        <fullName evidence="3">CCHC-type domain-containing protein</fullName>
    </recommendedName>
</protein>
<dbReference type="InterPro" id="IPR036875">
    <property type="entry name" value="Znf_CCHC_sf"/>
</dbReference>
<feature type="coiled-coil region" evidence="2">
    <location>
        <begin position="196"/>
        <end position="223"/>
    </location>
</feature>
<dbReference type="OrthoDB" id="1306342at2759"/>
<dbReference type="Gene3D" id="4.10.60.10">
    <property type="entry name" value="Zinc finger, CCHC-type"/>
    <property type="match status" value="1"/>
</dbReference>
<keyword evidence="5" id="KW-1185">Reference proteome</keyword>
<evidence type="ECO:0000256" key="2">
    <source>
        <dbReference type="SAM" id="Coils"/>
    </source>
</evidence>
<reference evidence="4 5" key="1">
    <citation type="submission" date="2020-09" db="EMBL/GenBank/DDBJ databases">
        <title>De no assembly of potato wild relative species, Solanum commersonii.</title>
        <authorList>
            <person name="Cho K."/>
        </authorList>
    </citation>
    <scope>NUCLEOTIDE SEQUENCE [LARGE SCALE GENOMIC DNA]</scope>
    <source>
        <strain evidence="4">LZ3.2</strain>
        <tissue evidence="4">Leaf</tissue>
    </source>
</reference>
<dbReference type="GO" id="GO:0008270">
    <property type="term" value="F:zinc ion binding"/>
    <property type="evidence" value="ECO:0007669"/>
    <property type="project" value="UniProtKB-KW"/>
</dbReference>
<keyword evidence="1" id="KW-0862">Zinc</keyword>
<organism evidence="4 5">
    <name type="scientific">Solanum commersonii</name>
    <name type="common">Commerson's wild potato</name>
    <name type="synonym">Commerson's nightshade</name>
    <dbReference type="NCBI Taxonomy" id="4109"/>
    <lineage>
        <taxon>Eukaryota</taxon>
        <taxon>Viridiplantae</taxon>
        <taxon>Streptophyta</taxon>
        <taxon>Embryophyta</taxon>
        <taxon>Tracheophyta</taxon>
        <taxon>Spermatophyta</taxon>
        <taxon>Magnoliopsida</taxon>
        <taxon>eudicotyledons</taxon>
        <taxon>Gunneridae</taxon>
        <taxon>Pentapetalae</taxon>
        <taxon>asterids</taxon>
        <taxon>lamiids</taxon>
        <taxon>Solanales</taxon>
        <taxon>Solanaceae</taxon>
        <taxon>Solanoideae</taxon>
        <taxon>Solaneae</taxon>
        <taxon>Solanum</taxon>
    </lineage>
</organism>
<keyword evidence="1" id="KW-0479">Metal-binding</keyword>
<dbReference type="GO" id="GO:0003676">
    <property type="term" value="F:nucleic acid binding"/>
    <property type="evidence" value="ECO:0007669"/>
    <property type="project" value="InterPro"/>
</dbReference>
<evidence type="ECO:0000313" key="4">
    <source>
        <dbReference type="EMBL" id="KAG5631121.1"/>
    </source>
</evidence>
<comment type="caution">
    <text evidence="4">The sequence shown here is derived from an EMBL/GenBank/DDBJ whole genome shotgun (WGS) entry which is preliminary data.</text>
</comment>
<keyword evidence="1" id="KW-0863">Zinc-finger</keyword>
<dbReference type="PROSITE" id="PS50158">
    <property type="entry name" value="ZF_CCHC"/>
    <property type="match status" value="1"/>
</dbReference>
<evidence type="ECO:0000259" key="3">
    <source>
        <dbReference type="PROSITE" id="PS50158"/>
    </source>
</evidence>
<dbReference type="SUPFAM" id="SSF57756">
    <property type="entry name" value="Retrovirus zinc finger-like domains"/>
    <property type="match status" value="1"/>
</dbReference>
<dbReference type="Proteomes" id="UP000824120">
    <property type="component" value="Chromosome 1"/>
</dbReference>
<keyword evidence="2" id="KW-0175">Coiled coil</keyword>
<name>A0A9J6B340_SOLCO</name>
<feature type="domain" description="CCHC-type" evidence="3">
    <location>
        <begin position="18"/>
        <end position="32"/>
    </location>
</feature>
<evidence type="ECO:0000256" key="1">
    <source>
        <dbReference type="PROSITE-ProRule" id="PRU00047"/>
    </source>
</evidence>
<dbReference type="InterPro" id="IPR001878">
    <property type="entry name" value="Znf_CCHC"/>
</dbReference>
<sequence length="282" mass="32925">MDYKRKKEFYKNNKSNVCHKCGRIGHYVRDCKVSDKIKSLDLEDNIKDSLYKILLNSSSENFSPNNSDGEKSSTSEDLKVLHEEDYMSSFVEECTSCQIGQPSDNKDKDKFYQLYSQFKDLNIHVISNDNWVEMLRMIDDPTLRSQIIDKIGNISTSTSNTKIPKEKFVHNNAYTMAEVKRQLKLRTQREHIPTTIQDLVEEINNLKKEISSLKNHNMILDERITYIENKDNNHHAKQVMVEGWLTLVFFELMIFPDPDNNNLFLETIELITAHKPLAKITL</sequence>